<sequence length="63" mass="6825">MTVHGREIASNARQRWTRTVAALVTGVVAVMVIQDVAPAWTLWVVGIVFALALVVELVGIVNR</sequence>
<reference evidence="3" key="1">
    <citation type="submission" date="2016-10" db="EMBL/GenBank/DDBJ databases">
        <authorList>
            <person name="Varghese N."/>
            <person name="Submissions S."/>
        </authorList>
    </citation>
    <scope>NUCLEOTIDE SEQUENCE [LARGE SCALE GENOMIC DNA]</scope>
    <source>
        <strain evidence="3">DSM 13078</strain>
    </source>
</reference>
<keyword evidence="1" id="KW-0472">Membrane</keyword>
<protein>
    <submittedName>
        <fullName evidence="2">Uncharacterized protein</fullName>
    </submittedName>
</protein>
<feature type="transmembrane region" description="Helical" evidence="1">
    <location>
        <begin position="40"/>
        <end position="61"/>
    </location>
</feature>
<dbReference type="AlphaFoldDB" id="A0A1I1KBE2"/>
<feature type="transmembrane region" description="Helical" evidence="1">
    <location>
        <begin position="16"/>
        <end position="34"/>
    </location>
</feature>
<evidence type="ECO:0000313" key="3">
    <source>
        <dbReference type="Proteomes" id="UP000199161"/>
    </source>
</evidence>
<accession>A0A1I1KBE2</accession>
<dbReference type="RefSeq" id="WP_089789439.1">
    <property type="nucleotide sequence ID" value="NZ_FOKW01000011.1"/>
</dbReference>
<dbReference type="EMBL" id="FOKW01000011">
    <property type="protein sequence ID" value="SFC58254.1"/>
    <property type="molecule type" value="Genomic_DNA"/>
</dbReference>
<keyword evidence="1" id="KW-1133">Transmembrane helix</keyword>
<dbReference type="Proteomes" id="UP000199161">
    <property type="component" value="Unassembled WGS sequence"/>
</dbReference>
<name>A0A1I1KBE2_NATHA</name>
<gene>
    <name evidence="2" type="ORF">SAMN05444422_11124</name>
</gene>
<organism evidence="2 3">
    <name type="scientific">Natronobacterium haloterrestre</name>
    <name type="common">Halobiforma haloterrestris</name>
    <dbReference type="NCBI Taxonomy" id="148448"/>
    <lineage>
        <taxon>Archaea</taxon>
        <taxon>Methanobacteriati</taxon>
        <taxon>Methanobacteriota</taxon>
        <taxon>Stenosarchaea group</taxon>
        <taxon>Halobacteria</taxon>
        <taxon>Halobacteriales</taxon>
        <taxon>Natrialbaceae</taxon>
        <taxon>Natronobacterium</taxon>
    </lineage>
</organism>
<evidence type="ECO:0000256" key="1">
    <source>
        <dbReference type="SAM" id="Phobius"/>
    </source>
</evidence>
<keyword evidence="3" id="KW-1185">Reference proteome</keyword>
<proteinExistence type="predicted"/>
<evidence type="ECO:0000313" key="2">
    <source>
        <dbReference type="EMBL" id="SFC58254.1"/>
    </source>
</evidence>
<keyword evidence="1" id="KW-0812">Transmembrane</keyword>